<evidence type="ECO:0000256" key="3">
    <source>
        <dbReference type="ARBA" id="ARBA00022723"/>
    </source>
</evidence>
<evidence type="ECO:0000313" key="14">
    <source>
        <dbReference type="EMBL" id="JAG33525.1"/>
    </source>
</evidence>
<keyword evidence="9" id="KW-0539">Nucleus</keyword>
<dbReference type="SMART" id="SM00717">
    <property type="entry name" value="SANT"/>
    <property type="match status" value="1"/>
</dbReference>
<evidence type="ECO:0000256" key="1">
    <source>
        <dbReference type="ARBA" id="ARBA00004123"/>
    </source>
</evidence>
<dbReference type="GO" id="GO:0008270">
    <property type="term" value="F:zinc ion binding"/>
    <property type="evidence" value="ECO:0007669"/>
    <property type="project" value="UniProtKB-KW"/>
</dbReference>
<dbReference type="InterPro" id="IPR040138">
    <property type="entry name" value="MIER/MTA"/>
</dbReference>
<dbReference type="Pfam" id="PF01448">
    <property type="entry name" value="ELM2"/>
    <property type="match status" value="1"/>
</dbReference>
<evidence type="ECO:0000256" key="6">
    <source>
        <dbReference type="ARBA" id="ARBA00023015"/>
    </source>
</evidence>
<organism evidence="13">
    <name type="scientific">Lygus hesperus</name>
    <name type="common">Western plant bug</name>
    <dbReference type="NCBI Taxonomy" id="30085"/>
    <lineage>
        <taxon>Eukaryota</taxon>
        <taxon>Metazoa</taxon>
        <taxon>Ecdysozoa</taxon>
        <taxon>Arthropoda</taxon>
        <taxon>Hexapoda</taxon>
        <taxon>Insecta</taxon>
        <taxon>Pterygota</taxon>
        <taxon>Neoptera</taxon>
        <taxon>Paraneoptera</taxon>
        <taxon>Hemiptera</taxon>
        <taxon>Heteroptera</taxon>
        <taxon>Panheteroptera</taxon>
        <taxon>Cimicomorpha</taxon>
        <taxon>Miridae</taxon>
        <taxon>Mirini</taxon>
        <taxon>Lygus</taxon>
    </lineage>
</organism>
<keyword evidence="4" id="KW-0863">Zinc-finger</keyword>
<dbReference type="InterPro" id="IPR009057">
    <property type="entry name" value="Homeodomain-like_sf"/>
</dbReference>
<feature type="compositionally biased region" description="Basic and acidic residues" evidence="10">
    <location>
        <begin position="91"/>
        <end position="107"/>
    </location>
</feature>
<dbReference type="PANTHER" id="PTHR10865:SF28">
    <property type="entry name" value="ELM2 DOMAIN-CONTAINING PROTEIN"/>
    <property type="match status" value="1"/>
</dbReference>
<dbReference type="SMART" id="SM01189">
    <property type="entry name" value="ELM2"/>
    <property type="match status" value="1"/>
</dbReference>
<dbReference type="CDD" id="cd11661">
    <property type="entry name" value="SANT_MTA3_like"/>
    <property type="match status" value="1"/>
</dbReference>
<feature type="region of interest" description="Disordered" evidence="10">
    <location>
        <begin position="1"/>
        <end position="24"/>
    </location>
</feature>
<dbReference type="InterPro" id="IPR000949">
    <property type="entry name" value="ELM2_dom"/>
</dbReference>
<reference evidence="13" key="1">
    <citation type="journal article" date="2014" name="PLoS ONE">
        <title>Transcriptome-Based Identification of ABC Transporters in the Western Tarnished Plant Bug Lygus hesperus.</title>
        <authorList>
            <person name="Hull J.J."/>
            <person name="Chaney K."/>
            <person name="Geib S.M."/>
            <person name="Fabrick J.A."/>
            <person name="Brent C.S."/>
            <person name="Walsh D."/>
            <person name="Lavine L.C."/>
        </authorList>
    </citation>
    <scope>NUCLEOTIDE SEQUENCE</scope>
</reference>
<feature type="region of interest" description="Disordered" evidence="10">
    <location>
        <begin position="37"/>
        <end position="58"/>
    </location>
</feature>
<keyword evidence="8" id="KW-0804">Transcription</keyword>
<keyword evidence="7" id="KW-0238">DNA-binding</keyword>
<comment type="subcellular location">
    <subcellularLocation>
        <location evidence="1">Nucleus</location>
    </subcellularLocation>
</comment>
<evidence type="ECO:0000256" key="2">
    <source>
        <dbReference type="ARBA" id="ARBA00022491"/>
    </source>
</evidence>
<keyword evidence="6" id="KW-0805">Transcription regulation</keyword>
<evidence type="ECO:0000259" key="12">
    <source>
        <dbReference type="PROSITE" id="PS51293"/>
    </source>
</evidence>
<evidence type="ECO:0000313" key="13">
    <source>
        <dbReference type="EMBL" id="JAG33523.1"/>
    </source>
</evidence>
<feature type="region of interest" description="Disordered" evidence="10">
    <location>
        <begin position="344"/>
        <end position="418"/>
    </location>
</feature>
<evidence type="ECO:0000256" key="5">
    <source>
        <dbReference type="ARBA" id="ARBA00022833"/>
    </source>
</evidence>
<dbReference type="Gene3D" id="4.10.1240.50">
    <property type="match status" value="1"/>
</dbReference>
<evidence type="ECO:0000256" key="9">
    <source>
        <dbReference type="ARBA" id="ARBA00023242"/>
    </source>
</evidence>
<dbReference type="Pfam" id="PF19426">
    <property type="entry name" value="MIER1_3_C"/>
    <property type="match status" value="1"/>
</dbReference>
<dbReference type="GO" id="GO:0042826">
    <property type="term" value="F:histone deacetylase binding"/>
    <property type="evidence" value="ECO:0007669"/>
    <property type="project" value="TreeGrafter"/>
</dbReference>
<evidence type="ECO:0000256" key="8">
    <source>
        <dbReference type="ARBA" id="ARBA00023163"/>
    </source>
</evidence>
<dbReference type="GO" id="GO:0005654">
    <property type="term" value="C:nucleoplasm"/>
    <property type="evidence" value="ECO:0007669"/>
    <property type="project" value="TreeGrafter"/>
</dbReference>
<dbReference type="EMBL" id="GBHO01010081">
    <property type="protein sequence ID" value="JAG33523.1"/>
    <property type="molecule type" value="Transcribed_RNA"/>
</dbReference>
<accession>A0A0A9YQZ7</accession>
<feature type="domain" description="SANT" evidence="12">
    <location>
        <begin position="257"/>
        <end position="309"/>
    </location>
</feature>
<dbReference type="FunFam" id="1.10.10.60:FF:000012">
    <property type="entry name" value="Metastasis-associated 1 family, member 3"/>
    <property type="match status" value="1"/>
</dbReference>
<feature type="domain" description="ELM2" evidence="11">
    <location>
        <begin position="155"/>
        <end position="252"/>
    </location>
</feature>
<feature type="compositionally biased region" description="Acidic residues" evidence="10">
    <location>
        <begin position="138"/>
        <end position="151"/>
    </location>
</feature>
<dbReference type="GO" id="GO:0003714">
    <property type="term" value="F:transcription corepressor activity"/>
    <property type="evidence" value="ECO:0007669"/>
    <property type="project" value="TreeGrafter"/>
</dbReference>
<dbReference type="EMBL" id="GBHO01010079">
    <property type="protein sequence ID" value="JAG33525.1"/>
    <property type="molecule type" value="Transcribed_RNA"/>
</dbReference>
<dbReference type="PROSITE" id="PS51156">
    <property type="entry name" value="ELM2"/>
    <property type="match status" value="1"/>
</dbReference>
<keyword evidence="2" id="KW-0678">Repressor</keyword>
<proteinExistence type="predicted"/>
<dbReference type="InterPro" id="IPR017884">
    <property type="entry name" value="SANT_dom"/>
</dbReference>
<name>A0A0A9YQZ7_LYGHE</name>
<evidence type="ECO:0000256" key="7">
    <source>
        <dbReference type="ARBA" id="ARBA00023125"/>
    </source>
</evidence>
<dbReference type="Gene3D" id="1.10.10.60">
    <property type="entry name" value="Homeodomain-like"/>
    <property type="match status" value="1"/>
</dbReference>
<evidence type="ECO:0000256" key="4">
    <source>
        <dbReference type="ARBA" id="ARBA00022771"/>
    </source>
</evidence>
<dbReference type="InterPro" id="IPR045787">
    <property type="entry name" value="MIER1/3_C"/>
</dbReference>
<sequence>MDVKNERQEEIPEKRARREDVEFTPTVEMMVHEYDDERTLEEEEALGPLEDPSAELSSLEKEGNMPIEDLMAMYGYNDTDTRTTQSSEEMNGEKPNESETVDKKSPSRLEQIYNDMEPDGELEPNTRATRYGSRAQSEEEEDYEYGPDEEEERKKTIMVGSDYQAYIPDIMCKYDDALPYENQDKLVWDPSNLNVKEIEDYLVKVQEPPNSTQGVTAIPTGKHTRDDEEALYLLLQCGHNIEEALRRRKINPNPPSESMSLWSEEECRHFETGLRSFGKDFRQIQMNKVRTRSVGELVQFYYLWKKTERHDIFANKARLEKKKYSLHPGITDYMDRFLEEQEVPLGSSASGRDRSTSPNIHSLLYGDPKWPKRDPDKTEEPETEVKKEVKEEQDTQEKPSEQPEPTAAPNDSPKIKEE</sequence>
<dbReference type="SUPFAM" id="SSF46689">
    <property type="entry name" value="Homeodomain-like"/>
    <property type="match status" value="1"/>
</dbReference>
<keyword evidence="5" id="KW-0862">Zinc</keyword>
<feature type="compositionally biased region" description="Basic and acidic residues" evidence="10">
    <location>
        <begin position="1"/>
        <end position="21"/>
    </location>
</feature>
<dbReference type="AlphaFoldDB" id="A0A0A9YQZ7"/>
<dbReference type="InterPro" id="IPR001005">
    <property type="entry name" value="SANT/Myb"/>
</dbReference>
<evidence type="ECO:0000259" key="11">
    <source>
        <dbReference type="PROSITE" id="PS51156"/>
    </source>
</evidence>
<feature type="compositionally biased region" description="Basic and acidic residues" evidence="10">
    <location>
        <begin position="369"/>
        <end position="401"/>
    </location>
</feature>
<reference evidence="13" key="2">
    <citation type="submission" date="2014-07" db="EMBL/GenBank/DDBJ databases">
        <authorList>
            <person name="Hull J."/>
        </authorList>
    </citation>
    <scope>NUCLEOTIDE SEQUENCE</scope>
</reference>
<feature type="region of interest" description="Disordered" evidence="10">
    <location>
        <begin position="78"/>
        <end position="152"/>
    </location>
</feature>
<dbReference type="PANTHER" id="PTHR10865">
    <property type="entry name" value="METASTASIS-ASSOCIATED PROTEIN AND MESODERM INDUCTION EARLY RESPONSE PROTEIN"/>
    <property type="match status" value="1"/>
</dbReference>
<dbReference type="GO" id="GO:0000122">
    <property type="term" value="P:negative regulation of transcription by RNA polymerase II"/>
    <property type="evidence" value="ECO:0007669"/>
    <property type="project" value="TreeGrafter"/>
</dbReference>
<protein>
    <submittedName>
        <fullName evidence="13">Mesoderm induction early response protein 3</fullName>
    </submittedName>
</protein>
<gene>
    <name evidence="13" type="primary">MIER3_3</name>
    <name evidence="14" type="synonym">MIER3_2</name>
    <name evidence="13" type="ORF">CM83_67807</name>
    <name evidence="14" type="ORF">CM83_67808</name>
</gene>
<dbReference type="PROSITE" id="PS51293">
    <property type="entry name" value="SANT"/>
    <property type="match status" value="1"/>
</dbReference>
<dbReference type="GO" id="GO:0003677">
    <property type="term" value="F:DNA binding"/>
    <property type="evidence" value="ECO:0007669"/>
    <property type="project" value="UniProtKB-KW"/>
</dbReference>
<evidence type="ECO:0000256" key="10">
    <source>
        <dbReference type="SAM" id="MobiDB-lite"/>
    </source>
</evidence>
<keyword evidence="3" id="KW-0479">Metal-binding</keyword>